<sequence length="145" mass="16628">MLQSSYSARKRMPWKGSRFRTWKCQHQPHHQVPGFRTPMASSKANPISHLFKLPRFILVQGLILRESCSIAKPRMLESWLVGRGKCDMRLPESAHLACQITCTSSPLASTGDGCYDLSPQRIKMGFLQYYQELFLYDPKSCKTCD</sequence>
<gene>
    <name evidence="1" type="ORF">SVIM_LOCUS474691</name>
</gene>
<name>A0A6N2N7C9_SALVM</name>
<dbReference type="EMBL" id="CAADRP010002163">
    <property type="protein sequence ID" value="VFU62714.1"/>
    <property type="molecule type" value="Genomic_DNA"/>
</dbReference>
<reference evidence="1" key="1">
    <citation type="submission" date="2019-03" db="EMBL/GenBank/DDBJ databases">
        <authorList>
            <person name="Mank J."/>
            <person name="Almeida P."/>
        </authorList>
    </citation>
    <scope>NUCLEOTIDE SEQUENCE</scope>
    <source>
        <strain evidence="1">78183</strain>
    </source>
</reference>
<protein>
    <submittedName>
        <fullName evidence="1">Uncharacterized protein</fullName>
    </submittedName>
</protein>
<dbReference type="AlphaFoldDB" id="A0A6N2N7C9"/>
<organism evidence="1">
    <name type="scientific">Salix viminalis</name>
    <name type="common">Common osier</name>
    <name type="synonym">Basket willow</name>
    <dbReference type="NCBI Taxonomy" id="40686"/>
    <lineage>
        <taxon>Eukaryota</taxon>
        <taxon>Viridiplantae</taxon>
        <taxon>Streptophyta</taxon>
        <taxon>Embryophyta</taxon>
        <taxon>Tracheophyta</taxon>
        <taxon>Spermatophyta</taxon>
        <taxon>Magnoliopsida</taxon>
        <taxon>eudicotyledons</taxon>
        <taxon>Gunneridae</taxon>
        <taxon>Pentapetalae</taxon>
        <taxon>rosids</taxon>
        <taxon>fabids</taxon>
        <taxon>Malpighiales</taxon>
        <taxon>Salicaceae</taxon>
        <taxon>Saliceae</taxon>
        <taxon>Salix</taxon>
    </lineage>
</organism>
<proteinExistence type="predicted"/>
<accession>A0A6N2N7C9</accession>
<evidence type="ECO:0000313" key="1">
    <source>
        <dbReference type="EMBL" id="VFU62714.1"/>
    </source>
</evidence>